<keyword evidence="3" id="KW-1185">Reference proteome</keyword>
<dbReference type="EMBL" id="CM001223">
    <property type="protein sequence ID" value="AES82173.1"/>
    <property type="molecule type" value="Genomic_DNA"/>
</dbReference>
<proteinExistence type="predicted"/>
<evidence type="ECO:0000313" key="1">
    <source>
        <dbReference type="EMBL" id="AES82173.1"/>
    </source>
</evidence>
<dbReference type="AlphaFoldDB" id="G7KSS2"/>
<reference evidence="2" key="3">
    <citation type="submission" date="2015-04" db="UniProtKB">
        <authorList>
            <consortium name="EnsemblPlants"/>
        </authorList>
    </citation>
    <scope>IDENTIFICATION</scope>
    <source>
        <strain evidence="2">cv. Jemalong A17</strain>
    </source>
</reference>
<dbReference type="HOGENOM" id="CLU_1848108_0_0_1"/>
<name>G7KSS2_MEDTR</name>
<organism evidence="1 3">
    <name type="scientific">Medicago truncatula</name>
    <name type="common">Barrel medic</name>
    <name type="synonym">Medicago tribuloides</name>
    <dbReference type="NCBI Taxonomy" id="3880"/>
    <lineage>
        <taxon>Eukaryota</taxon>
        <taxon>Viridiplantae</taxon>
        <taxon>Streptophyta</taxon>
        <taxon>Embryophyta</taxon>
        <taxon>Tracheophyta</taxon>
        <taxon>Spermatophyta</taxon>
        <taxon>Magnoliopsida</taxon>
        <taxon>eudicotyledons</taxon>
        <taxon>Gunneridae</taxon>
        <taxon>Pentapetalae</taxon>
        <taxon>rosids</taxon>
        <taxon>fabids</taxon>
        <taxon>Fabales</taxon>
        <taxon>Fabaceae</taxon>
        <taxon>Papilionoideae</taxon>
        <taxon>50 kb inversion clade</taxon>
        <taxon>NPAAA clade</taxon>
        <taxon>Hologalegina</taxon>
        <taxon>IRL clade</taxon>
        <taxon>Trifolieae</taxon>
        <taxon>Medicago</taxon>
    </lineage>
</organism>
<gene>
    <name evidence="1" type="ordered locus">MTR_7g109370</name>
</gene>
<dbReference type="Proteomes" id="UP000002051">
    <property type="component" value="Unassembled WGS sequence"/>
</dbReference>
<reference evidence="1 3" key="1">
    <citation type="journal article" date="2011" name="Nature">
        <title>The Medicago genome provides insight into the evolution of rhizobial symbioses.</title>
        <authorList>
            <person name="Young N.D."/>
            <person name="Debelle F."/>
            <person name="Oldroyd G.E."/>
            <person name="Geurts R."/>
            <person name="Cannon S.B."/>
            <person name="Udvardi M.K."/>
            <person name="Benedito V.A."/>
            <person name="Mayer K.F."/>
            <person name="Gouzy J."/>
            <person name="Schoof H."/>
            <person name="Van de Peer Y."/>
            <person name="Proost S."/>
            <person name="Cook D.R."/>
            <person name="Meyers B.C."/>
            <person name="Spannagl M."/>
            <person name="Cheung F."/>
            <person name="De Mita S."/>
            <person name="Krishnakumar V."/>
            <person name="Gundlach H."/>
            <person name="Zhou S."/>
            <person name="Mudge J."/>
            <person name="Bharti A.K."/>
            <person name="Murray J.D."/>
            <person name="Naoumkina M.A."/>
            <person name="Rosen B."/>
            <person name="Silverstein K.A."/>
            <person name="Tang H."/>
            <person name="Rombauts S."/>
            <person name="Zhao P.X."/>
            <person name="Zhou P."/>
            <person name="Barbe V."/>
            <person name="Bardou P."/>
            <person name="Bechner M."/>
            <person name="Bellec A."/>
            <person name="Berger A."/>
            <person name="Berges H."/>
            <person name="Bidwell S."/>
            <person name="Bisseling T."/>
            <person name="Choisne N."/>
            <person name="Couloux A."/>
            <person name="Denny R."/>
            <person name="Deshpande S."/>
            <person name="Dai X."/>
            <person name="Doyle J.J."/>
            <person name="Dudez A.M."/>
            <person name="Farmer A.D."/>
            <person name="Fouteau S."/>
            <person name="Franken C."/>
            <person name="Gibelin C."/>
            <person name="Gish J."/>
            <person name="Goldstein S."/>
            <person name="Gonzalez A.J."/>
            <person name="Green P.J."/>
            <person name="Hallab A."/>
            <person name="Hartog M."/>
            <person name="Hua A."/>
            <person name="Humphray S.J."/>
            <person name="Jeong D.H."/>
            <person name="Jing Y."/>
            <person name="Jocker A."/>
            <person name="Kenton S.M."/>
            <person name="Kim D.J."/>
            <person name="Klee K."/>
            <person name="Lai H."/>
            <person name="Lang C."/>
            <person name="Lin S."/>
            <person name="Macmil S.L."/>
            <person name="Magdelenat G."/>
            <person name="Matthews L."/>
            <person name="McCorrison J."/>
            <person name="Monaghan E.L."/>
            <person name="Mun J.H."/>
            <person name="Najar F.Z."/>
            <person name="Nicholson C."/>
            <person name="Noirot C."/>
            <person name="O'Bleness M."/>
            <person name="Paule C.R."/>
            <person name="Poulain J."/>
            <person name="Prion F."/>
            <person name="Qin B."/>
            <person name="Qu C."/>
            <person name="Retzel E.F."/>
            <person name="Riddle C."/>
            <person name="Sallet E."/>
            <person name="Samain S."/>
            <person name="Samson N."/>
            <person name="Sanders I."/>
            <person name="Saurat O."/>
            <person name="Scarpelli C."/>
            <person name="Schiex T."/>
            <person name="Segurens B."/>
            <person name="Severin A.J."/>
            <person name="Sherrier D.J."/>
            <person name="Shi R."/>
            <person name="Sims S."/>
            <person name="Singer S.R."/>
            <person name="Sinharoy S."/>
            <person name="Sterck L."/>
            <person name="Viollet A."/>
            <person name="Wang B.B."/>
            <person name="Wang K."/>
            <person name="Wang M."/>
            <person name="Wang X."/>
            <person name="Warfsmann J."/>
            <person name="Weissenbach J."/>
            <person name="White D.D."/>
            <person name="White J.D."/>
            <person name="Wiley G.B."/>
            <person name="Wincker P."/>
            <person name="Xing Y."/>
            <person name="Yang L."/>
            <person name="Yao Z."/>
            <person name="Ying F."/>
            <person name="Zhai J."/>
            <person name="Zhou L."/>
            <person name="Zuber A."/>
            <person name="Denarie J."/>
            <person name="Dixon R.A."/>
            <person name="May G.D."/>
            <person name="Schwartz D.C."/>
            <person name="Rogers J."/>
            <person name="Quetier F."/>
            <person name="Town C.D."/>
            <person name="Roe B.A."/>
        </authorList>
    </citation>
    <scope>NUCLEOTIDE SEQUENCE [LARGE SCALE GENOMIC DNA]</scope>
    <source>
        <strain evidence="1">A17</strain>
        <strain evidence="2 3">cv. Jemalong A17</strain>
    </source>
</reference>
<sequence>MKNRGNVYFFYPRSRFYKLCSGLMIIKVMCLNKNKEFPEHKGKARCITRNTQDPPNNTIIVLVQKNRETKKQRAASKIYPGVKVEEERRVFGIVGLKIQKCHVETGWLECDDMASVWGNRCLGRRWGIYEFNYNARDFS</sequence>
<dbReference type="EnsemblPlants" id="AES82173">
    <property type="protein sequence ID" value="AES82173"/>
    <property type="gene ID" value="MTR_7g109370"/>
</dbReference>
<evidence type="ECO:0000313" key="2">
    <source>
        <dbReference type="EnsemblPlants" id="AES82173"/>
    </source>
</evidence>
<accession>G7KSS2</accession>
<evidence type="ECO:0000313" key="3">
    <source>
        <dbReference type="Proteomes" id="UP000002051"/>
    </source>
</evidence>
<dbReference type="PaxDb" id="3880-AES82173"/>
<reference evidence="1 3" key="2">
    <citation type="journal article" date="2014" name="BMC Genomics">
        <title>An improved genome release (version Mt4.0) for the model legume Medicago truncatula.</title>
        <authorList>
            <person name="Tang H."/>
            <person name="Krishnakumar V."/>
            <person name="Bidwell S."/>
            <person name="Rosen B."/>
            <person name="Chan A."/>
            <person name="Zhou S."/>
            <person name="Gentzbittel L."/>
            <person name="Childs K.L."/>
            <person name="Yandell M."/>
            <person name="Gundlach H."/>
            <person name="Mayer K.F."/>
            <person name="Schwartz D.C."/>
            <person name="Town C.D."/>
        </authorList>
    </citation>
    <scope>GENOME REANNOTATION</scope>
    <source>
        <strain evidence="2 3">cv. Jemalong A17</strain>
    </source>
</reference>
<protein>
    <submittedName>
        <fullName evidence="1 2">Uncharacterized protein</fullName>
    </submittedName>
</protein>